<reference evidence="10 11" key="1">
    <citation type="journal article" date="2019" name="Nat. Ecol. Evol.">
        <title>Megaphylogeny resolves global patterns of mushroom evolution.</title>
        <authorList>
            <person name="Varga T."/>
            <person name="Krizsan K."/>
            <person name="Foldi C."/>
            <person name="Dima B."/>
            <person name="Sanchez-Garcia M."/>
            <person name="Sanchez-Ramirez S."/>
            <person name="Szollosi G.J."/>
            <person name="Szarkandi J.G."/>
            <person name="Papp V."/>
            <person name="Albert L."/>
            <person name="Andreopoulos W."/>
            <person name="Angelini C."/>
            <person name="Antonin V."/>
            <person name="Barry K.W."/>
            <person name="Bougher N.L."/>
            <person name="Buchanan P."/>
            <person name="Buyck B."/>
            <person name="Bense V."/>
            <person name="Catcheside P."/>
            <person name="Chovatia M."/>
            <person name="Cooper J."/>
            <person name="Damon W."/>
            <person name="Desjardin D."/>
            <person name="Finy P."/>
            <person name="Geml J."/>
            <person name="Haridas S."/>
            <person name="Hughes K."/>
            <person name="Justo A."/>
            <person name="Karasinski D."/>
            <person name="Kautmanova I."/>
            <person name="Kiss B."/>
            <person name="Kocsube S."/>
            <person name="Kotiranta H."/>
            <person name="LaButti K.M."/>
            <person name="Lechner B.E."/>
            <person name="Liimatainen K."/>
            <person name="Lipzen A."/>
            <person name="Lukacs Z."/>
            <person name="Mihaltcheva S."/>
            <person name="Morgado L.N."/>
            <person name="Niskanen T."/>
            <person name="Noordeloos M.E."/>
            <person name="Ohm R.A."/>
            <person name="Ortiz-Santana B."/>
            <person name="Ovrebo C."/>
            <person name="Racz N."/>
            <person name="Riley R."/>
            <person name="Savchenko A."/>
            <person name="Shiryaev A."/>
            <person name="Soop K."/>
            <person name="Spirin V."/>
            <person name="Szebenyi C."/>
            <person name="Tomsovsky M."/>
            <person name="Tulloss R.E."/>
            <person name="Uehling J."/>
            <person name="Grigoriev I.V."/>
            <person name="Vagvolgyi C."/>
            <person name="Papp T."/>
            <person name="Martin F.M."/>
            <person name="Miettinen O."/>
            <person name="Hibbett D.S."/>
            <person name="Nagy L.G."/>
        </authorList>
    </citation>
    <scope>NUCLEOTIDE SEQUENCE [LARGE SCALE GENOMIC DNA]</scope>
    <source>
        <strain evidence="10 11">CBS 962.96</strain>
    </source>
</reference>
<evidence type="ECO:0000259" key="8">
    <source>
        <dbReference type="Pfam" id="PF04182"/>
    </source>
</evidence>
<dbReference type="GO" id="GO:0003677">
    <property type="term" value="F:DNA binding"/>
    <property type="evidence" value="ECO:0007669"/>
    <property type="project" value="UniProtKB-KW"/>
</dbReference>
<feature type="domain" description="B-block binding subunit of TFIIIC" evidence="8">
    <location>
        <begin position="149"/>
        <end position="200"/>
    </location>
</feature>
<evidence type="ECO:0000256" key="7">
    <source>
        <dbReference type="SAM" id="MobiDB-lite"/>
    </source>
</evidence>
<dbReference type="PANTHER" id="PTHR15180">
    <property type="entry name" value="GENERAL TRANSCRIPTION FACTOR 3C POLYPEPTIDE 1"/>
    <property type="match status" value="1"/>
</dbReference>
<dbReference type="OrthoDB" id="68020at2759"/>
<proteinExistence type="predicted"/>
<feature type="region of interest" description="Disordered" evidence="7">
    <location>
        <begin position="230"/>
        <end position="256"/>
    </location>
</feature>
<keyword evidence="6" id="KW-0175">Coiled coil</keyword>
<gene>
    <name evidence="10" type="ORF">K435DRAFT_830546</name>
</gene>
<feature type="compositionally biased region" description="Polar residues" evidence="7">
    <location>
        <begin position="643"/>
        <end position="662"/>
    </location>
</feature>
<feature type="compositionally biased region" description="Basic residues" evidence="7">
    <location>
        <begin position="633"/>
        <end position="642"/>
    </location>
</feature>
<keyword evidence="11" id="KW-1185">Reference proteome</keyword>
<dbReference type="GO" id="GO:0000127">
    <property type="term" value="C:transcription factor TFIIIC complex"/>
    <property type="evidence" value="ECO:0007669"/>
    <property type="project" value="InterPro"/>
</dbReference>
<dbReference type="InterPro" id="IPR007309">
    <property type="entry name" value="TFIIIC_Bblock-bd"/>
</dbReference>
<dbReference type="Pfam" id="PF20222">
    <property type="entry name" value="DUF6581"/>
    <property type="match status" value="1"/>
</dbReference>
<dbReference type="InterPro" id="IPR035625">
    <property type="entry name" value="Tfc3-like_eWH"/>
</dbReference>
<evidence type="ECO:0000256" key="2">
    <source>
        <dbReference type="ARBA" id="ARBA00022553"/>
    </source>
</evidence>
<feature type="compositionally biased region" description="Polar residues" evidence="7">
    <location>
        <begin position="1870"/>
        <end position="1883"/>
    </location>
</feature>
<dbReference type="Pfam" id="PF04182">
    <property type="entry name" value="B-block_TFIIIC"/>
    <property type="match status" value="1"/>
</dbReference>
<feature type="region of interest" description="Disordered" evidence="7">
    <location>
        <begin position="1429"/>
        <end position="1506"/>
    </location>
</feature>
<evidence type="ECO:0000313" key="11">
    <source>
        <dbReference type="Proteomes" id="UP000297245"/>
    </source>
</evidence>
<keyword evidence="3" id="KW-0238">DNA-binding</keyword>
<evidence type="ECO:0000259" key="9">
    <source>
        <dbReference type="Pfam" id="PF20222"/>
    </source>
</evidence>
<dbReference type="Proteomes" id="UP000297245">
    <property type="component" value="Unassembled WGS sequence"/>
</dbReference>
<evidence type="ECO:0000256" key="4">
    <source>
        <dbReference type="ARBA" id="ARBA00023163"/>
    </source>
</evidence>
<dbReference type="CDD" id="cd16169">
    <property type="entry name" value="Tau138_eWH"/>
    <property type="match status" value="1"/>
</dbReference>
<accession>A0A4S8LIM8</accession>
<evidence type="ECO:0000256" key="3">
    <source>
        <dbReference type="ARBA" id="ARBA00023125"/>
    </source>
</evidence>
<feature type="compositionally biased region" description="Low complexity" evidence="7">
    <location>
        <begin position="1443"/>
        <end position="1456"/>
    </location>
</feature>
<dbReference type="GO" id="GO:0006384">
    <property type="term" value="P:transcription initiation at RNA polymerase III promoter"/>
    <property type="evidence" value="ECO:0007669"/>
    <property type="project" value="InterPro"/>
</dbReference>
<dbReference type="EMBL" id="ML179409">
    <property type="protein sequence ID" value="THU88448.1"/>
    <property type="molecule type" value="Genomic_DNA"/>
</dbReference>
<dbReference type="InterPro" id="IPR044210">
    <property type="entry name" value="Tfc3-like"/>
</dbReference>
<name>A0A4S8LIM8_DENBC</name>
<feature type="region of interest" description="Disordered" evidence="7">
    <location>
        <begin position="1870"/>
        <end position="1890"/>
    </location>
</feature>
<dbReference type="GO" id="GO:0042791">
    <property type="term" value="P:5S class rRNA transcription by RNA polymerase III"/>
    <property type="evidence" value="ECO:0007669"/>
    <property type="project" value="TreeGrafter"/>
</dbReference>
<feature type="compositionally biased region" description="Basic residues" evidence="7">
    <location>
        <begin position="683"/>
        <end position="692"/>
    </location>
</feature>
<feature type="domain" description="Transcription factor tau subunit sfc3/Tfc3 C-terminal" evidence="9">
    <location>
        <begin position="1504"/>
        <end position="1856"/>
    </location>
</feature>
<evidence type="ECO:0000256" key="6">
    <source>
        <dbReference type="SAM" id="Coils"/>
    </source>
</evidence>
<evidence type="ECO:0000256" key="5">
    <source>
        <dbReference type="ARBA" id="ARBA00023242"/>
    </source>
</evidence>
<dbReference type="InterPro" id="IPR046488">
    <property type="entry name" value="Sfc3/Tfc3_C"/>
</dbReference>
<evidence type="ECO:0000313" key="10">
    <source>
        <dbReference type="EMBL" id="THU88448.1"/>
    </source>
</evidence>
<dbReference type="GO" id="GO:0005634">
    <property type="term" value="C:nucleus"/>
    <property type="evidence" value="ECO:0007669"/>
    <property type="project" value="UniProtKB-SubCell"/>
</dbReference>
<feature type="region of interest" description="Disordered" evidence="7">
    <location>
        <begin position="954"/>
        <end position="973"/>
    </location>
</feature>
<protein>
    <submittedName>
        <fullName evidence="10">Uncharacterized protein</fullName>
    </submittedName>
</protein>
<keyword evidence="5" id="KW-0539">Nucleus</keyword>
<organism evidence="10 11">
    <name type="scientific">Dendrothele bispora (strain CBS 962.96)</name>
    <dbReference type="NCBI Taxonomy" id="1314807"/>
    <lineage>
        <taxon>Eukaryota</taxon>
        <taxon>Fungi</taxon>
        <taxon>Dikarya</taxon>
        <taxon>Basidiomycota</taxon>
        <taxon>Agaricomycotina</taxon>
        <taxon>Agaricomycetes</taxon>
        <taxon>Agaricomycetidae</taxon>
        <taxon>Agaricales</taxon>
        <taxon>Agaricales incertae sedis</taxon>
        <taxon>Dendrothele</taxon>
    </lineage>
</organism>
<evidence type="ECO:0000256" key="1">
    <source>
        <dbReference type="ARBA" id="ARBA00004123"/>
    </source>
</evidence>
<keyword evidence="2" id="KW-0597">Phosphoprotein</keyword>
<dbReference type="PANTHER" id="PTHR15180:SF1">
    <property type="entry name" value="GENERAL TRANSCRIPTION FACTOR 3C POLYPEPTIDE 1"/>
    <property type="match status" value="1"/>
</dbReference>
<feature type="compositionally biased region" description="Basic and acidic residues" evidence="7">
    <location>
        <begin position="230"/>
        <end position="244"/>
    </location>
</feature>
<keyword evidence="4" id="KW-0804">Transcription</keyword>
<comment type="subcellular location">
    <subcellularLocation>
        <location evidence="1">Nucleus</location>
    </subcellularLocation>
</comment>
<sequence length="2116" mass="236223">MDELLHHCLRELAFDGDLGCNVSRLSDFINDFYTHSLTTRTQRVDDAFCAFVWSLVVQQPTVRVGTIPDGIESEVWIAPQTSAKRKANAKGEKHVEMKPPELNIVPDAKSRSLADLQQEYGDKLRIASDPDAIYAAITGSHIRFPKMSPMVYSALQIITRGRDDGVTVVQLGQQSKYDQKTCFYLVKQLTDLNLVAKVRRGGVGTHFVIHRYFFERSPSWKAIREEENSAELARKGADQPKVDVPDEEREEKDKEVESLNFTPIDARHLSSLPLVRARVVKLLKASRNHMHVSSNMLLTIGFSNPTKTDRRFFQSRIRELVQQGILEKVIVPSTRRKSPKGATVLCLRLVDENGSNDDKDNGVVVLQPQDDREEEDYFQSGVKMNMTIHKQIIDLLEESGTNGMTLNELSNALCQFDKRTIELLLARAERFPPPPHLSDLGIAGLMETSGRERRHRYYTVSAYRTLVAHENLDQSTAGYSDVDFGSSRSFMPVDADAFYDDESSLHVYQDSFKEDISGKGKKSTVSTPASASKRAKSKKRVRDEDGESTIPRPKGKKRKIAGPEDLETDGAELSISVGRRKDKRVAAEDADTQDGDAIPSISRKRGRTTKSAVAPAVPGALLETPSAAPEPKKRGRPSRKSQAKATATSNTSTDTPAVSSTQKRQRSPMVTPENEEPSEARLPPRKRGRASRSRIWSETPDDIGLARDNPSTNLGVAGIEPRSDEAEQPAIASLPSNALSEEDSLTDETAGVDMAAPSNGGPSSGRQTQASLVVPALSSPQPASTDPTQSDHDARSLQEIAISLPARKPASAEHGQIVPPSIQVDNAQSGSSRQMVIAQPRARVNVSNLRRENELLKVVELLGGIVNIQTKELYDTHTTLLETLSSAGESTSSPVGTRTDKRTVTATFNSLESRGKIKQLTTSIPTHLGMSRPTVIVYLPTVEQEKLNQFLTDLSRSVPPPIPSPSGRKISEPLDYGADPIRLTKNALPLQLLQMEKPGSDNTERWSKNAARAEQLFALDRETIRDVLLTERTTVGQYHGTIVAKMLRARELHLTVLNALETNHPSPQIVSHVQKIFNLNFLSHDLPLHLYCKLVPPLTHSDELAQFMSTETGLNTIVKDLPNNLLNTLQIGRSRARARLLDTLDILRCLNVVTPLQPSISSTPWLTCEAKEKHPIGFDKDPLNGWSASTPMTAPNHWVLNDTAPVYHWARSETDPPFLQDMPISSSAVASRYWSALQDACTNKQLITINGGGQSTVGPLNANSSVARSLRRQVSWNPNYVMTWHQAQYLKKFCEVSSGKTPVDLEGGDEQIKRISWVISAPEQAVREYYSSIRNRLRTELSAARRRRKKESEKQMELEAKASVMKKAQEAREQRVIEWEELLQRVHTGPLPREASARIKRIQIRFLQEFAGKDTQKWESEIMEAIRETDIISKKPSKPNRRTAPSSPTKKSTAPPLASNPPEKSIESLIAEQGPLAQSRPPPAKKKKKTASAAQGEVKKTPTRRHRFQWNRDYDELARDASAIIKARCRDAPRLDWGAYEQVFPAVPRNTVRQRVAHLREIPGNETYLNRLEDRWYELWLQHRGTEHLPDPDPAHATNFDLVKHIEFLRKHIDKNALRVGYAQPQHSVEVVIPNSVEQLLEQFDVAETSNAAPSWDFVWNATVEEGREKRLLSQPFITRLDELTFEDATSEVISLGESALKMTLGTPNEVYDPEGASRLLHSIGEETVATATRNLLGRGVLSKLVRDPHKPKPGRFLKISELNQNALGGIISCDVFQDAVSLEDLSLQSEGLWREWPLLAMDGDMAALMQLVSEDKVDFEIDTSQPQAARPALDWNSKKADDDQIETAIHVCFRDLAVPVGSSGSIYDQPSGMETGNSSTPSPAHGKTVDGNPGCCKQTTYKGVIDCSACLDESWVVRSATFTPAELELARLVLFLVGQAGEKGVTRQDLLVNIKVPEEELLHVIGKMTEEPDPFLYWIGYNSSFLISSAHLRFWTVSVSEDPMVRVFPRRWLDIFGSKISEVWEAALKAVIGAVVFRPGISQNELYWRLRSIYDRQEVIEILRTLYELGFIGNRLDPEVFSTSKLESRAIGALEEEEEKRVFWFIDESKHWYQI</sequence>
<feature type="coiled-coil region" evidence="6">
    <location>
        <begin position="1334"/>
        <end position="1361"/>
    </location>
</feature>
<feature type="region of interest" description="Disordered" evidence="7">
    <location>
        <begin position="516"/>
        <end position="767"/>
    </location>
</feature>